<keyword evidence="3" id="KW-1185">Reference proteome</keyword>
<dbReference type="InterPro" id="IPR008979">
    <property type="entry name" value="Galactose-bd-like_sf"/>
</dbReference>
<dbReference type="Proteomes" id="UP000245647">
    <property type="component" value="Unassembled WGS sequence"/>
</dbReference>
<comment type="caution">
    <text evidence="2">The sequence shown here is derived from an EMBL/GenBank/DDBJ whole genome shotgun (WGS) entry which is preliminary data.</text>
</comment>
<gene>
    <name evidence="2" type="ORF">DDR33_17910</name>
</gene>
<name>A0A2U2PDC0_9SPHI</name>
<organism evidence="2 3">
    <name type="scientific">Pararcticibacter amylolyticus</name>
    <dbReference type="NCBI Taxonomy" id="2173175"/>
    <lineage>
        <taxon>Bacteria</taxon>
        <taxon>Pseudomonadati</taxon>
        <taxon>Bacteroidota</taxon>
        <taxon>Sphingobacteriia</taxon>
        <taxon>Sphingobacteriales</taxon>
        <taxon>Sphingobacteriaceae</taxon>
        <taxon>Pararcticibacter</taxon>
    </lineage>
</organism>
<dbReference type="EMBL" id="QEAS01000015">
    <property type="protein sequence ID" value="PWG79387.1"/>
    <property type="molecule type" value="Genomic_DNA"/>
</dbReference>
<dbReference type="InterPro" id="IPR032527">
    <property type="entry name" value="DUF4959"/>
</dbReference>
<dbReference type="RefSeq" id="WP_109417171.1">
    <property type="nucleotide sequence ID" value="NZ_QEAS01000015.1"/>
</dbReference>
<dbReference type="SUPFAM" id="SSF49785">
    <property type="entry name" value="Galactose-binding domain-like"/>
    <property type="match status" value="1"/>
</dbReference>
<protein>
    <recommendedName>
        <fullName evidence="1">F5/8 type C domain-containing protein</fullName>
    </recommendedName>
</protein>
<accession>A0A2U2PDC0</accession>
<dbReference type="InterPro" id="IPR032164">
    <property type="entry name" value="DUF5000"/>
</dbReference>
<evidence type="ECO:0000313" key="2">
    <source>
        <dbReference type="EMBL" id="PWG79387.1"/>
    </source>
</evidence>
<dbReference type="Pfam" id="PF16323">
    <property type="entry name" value="DUF4959"/>
    <property type="match status" value="1"/>
</dbReference>
<dbReference type="PROSITE" id="PS50022">
    <property type="entry name" value="FA58C_3"/>
    <property type="match status" value="1"/>
</dbReference>
<dbReference type="InterPro" id="IPR000421">
    <property type="entry name" value="FA58C"/>
</dbReference>
<dbReference type="Pfam" id="PF17166">
    <property type="entry name" value="DUF5126"/>
    <property type="match status" value="1"/>
</dbReference>
<dbReference type="Pfam" id="PF16391">
    <property type="entry name" value="DUF5000"/>
    <property type="match status" value="1"/>
</dbReference>
<reference evidence="2 3" key="1">
    <citation type="submission" date="2018-04" db="EMBL/GenBank/DDBJ databases">
        <title>Pedobacter chongqingensis sp. nov., isolated from a rottenly hemp rope.</title>
        <authorList>
            <person name="Cai Y."/>
        </authorList>
    </citation>
    <scope>NUCLEOTIDE SEQUENCE [LARGE SCALE GENOMIC DNA]</scope>
    <source>
        <strain evidence="2 3">FJ4-8</strain>
    </source>
</reference>
<dbReference type="OrthoDB" id="1312186at2"/>
<dbReference type="InterPro" id="IPR033431">
    <property type="entry name" value="DUF5126"/>
</dbReference>
<feature type="domain" description="F5/8 type C" evidence="1">
    <location>
        <begin position="213"/>
        <end position="390"/>
    </location>
</feature>
<evidence type="ECO:0000259" key="1">
    <source>
        <dbReference type="PROSITE" id="PS50022"/>
    </source>
</evidence>
<dbReference type="Gene3D" id="2.60.120.260">
    <property type="entry name" value="Galactose-binding domain-like"/>
    <property type="match status" value="1"/>
</dbReference>
<evidence type="ECO:0000313" key="3">
    <source>
        <dbReference type="Proteomes" id="UP000245647"/>
    </source>
</evidence>
<dbReference type="AlphaFoldDB" id="A0A2U2PDC0"/>
<sequence length="391" mass="43887">MKRILNSFFICLTVMVAACKKDIHGPLTSDGATPGGVGNFSVENLPGAARITYTLPENEDVLYVQAEYERVDGQTTKSKSSYYNNYVLLEGFRDSTEREVRVSVVSKSGKQSAVETVKVKPRMSPIFLVRKSLQVNEDFGGLHFSYQNPVGTDVAIVTLSDTSGTYEPVNTYYSKLKTGTFSIRGFNAESRKFGFFVRDRWGNNSDTLSLTMTPIPEVRLDRSKFRQVILPGDVPAETAWGDMSIPRLWDGSKDGWDMWHSAPHDIPMWITMDLGVSTQLSRVVVWQRQDETRYMFSQNNVKKLELWGTNQPAADGSWDGWTKLVEHEVIKPSGLPIETNSAEDITAAQNGSEIIMPFHEPVRYIRVKVIEIFQKGGRQANIAEIAFFGKG</sequence>
<dbReference type="PROSITE" id="PS51257">
    <property type="entry name" value="PROKAR_LIPOPROTEIN"/>
    <property type="match status" value="1"/>
</dbReference>
<proteinExistence type="predicted"/>